<dbReference type="AlphaFoldDB" id="A0A8G2FVE1"/>
<evidence type="ECO:0000256" key="9">
    <source>
        <dbReference type="ARBA" id="ARBA00049535"/>
    </source>
</evidence>
<comment type="caution">
    <text evidence="13">The sequence shown here is derived from an EMBL/GenBank/DDBJ whole genome shotgun (WGS) entry which is preliminary data.</text>
</comment>
<protein>
    <recommendedName>
        <fullName evidence="1">ribose-phosphate diphosphokinase</fullName>
        <ecNumber evidence="1">2.7.6.1</ecNumber>
    </recommendedName>
</protein>
<feature type="domain" description="Phosphoribosyltransferase" evidence="11">
    <location>
        <begin position="148"/>
        <end position="237"/>
    </location>
</feature>
<comment type="catalytic activity">
    <reaction evidence="9">
        <text>D-ribose 5-phosphate + ATP = 5-phospho-alpha-D-ribose 1-diphosphate + AMP + H(+)</text>
        <dbReference type="Rhea" id="RHEA:15609"/>
        <dbReference type="ChEBI" id="CHEBI:15378"/>
        <dbReference type="ChEBI" id="CHEBI:30616"/>
        <dbReference type="ChEBI" id="CHEBI:58017"/>
        <dbReference type="ChEBI" id="CHEBI:78346"/>
        <dbReference type="ChEBI" id="CHEBI:456215"/>
        <dbReference type="EC" id="2.7.6.1"/>
    </reaction>
</comment>
<organism evidence="13 14">
    <name type="scientific">Picrophilus torridus (strain ATCC 700027 / DSM 9790 / JCM 10055 / NBRC 100828 / KAW 2/3)</name>
    <dbReference type="NCBI Taxonomy" id="1122961"/>
    <lineage>
        <taxon>Archaea</taxon>
        <taxon>Methanobacteriati</taxon>
        <taxon>Thermoplasmatota</taxon>
        <taxon>Thermoplasmata</taxon>
        <taxon>Thermoplasmatales</taxon>
        <taxon>Picrophilaceae</taxon>
        <taxon>Picrophilus</taxon>
    </lineage>
</organism>
<accession>A0A8G2FVE1</accession>
<feature type="domain" description="Ribose-phosphate pyrophosphokinase N-terminal" evidence="12">
    <location>
        <begin position="4"/>
        <end position="113"/>
    </location>
</feature>
<dbReference type="Pfam" id="PF13793">
    <property type="entry name" value="Pribosyltran_N"/>
    <property type="match status" value="1"/>
</dbReference>
<dbReference type="SMART" id="SM01400">
    <property type="entry name" value="Pribosyltran_N"/>
    <property type="match status" value="1"/>
</dbReference>
<evidence type="ECO:0000256" key="7">
    <source>
        <dbReference type="ARBA" id="ARBA00022777"/>
    </source>
</evidence>
<dbReference type="EMBL" id="FWYE01000001">
    <property type="protein sequence ID" value="SMD30200.1"/>
    <property type="molecule type" value="Genomic_DNA"/>
</dbReference>
<dbReference type="InterPro" id="IPR000836">
    <property type="entry name" value="PRTase_dom"/>
</dbReference>
<dbReference type="PANTHER" id="PTHR10210">
    <property type="entry name" value="RIBOSE-PHOSPHATE DIPHOSPHOKINASE FAMILY MEMBER"/>
    <property type="match status" value="1"/>
</dbReference>
<dbReference type="GO" id="GO:0005524">
    <property type="term" value="F:ATP binding"/>
    <property type="evidence" value="ECO:0007669"/>
    <property type="project" value="UniProtKB-KW"/>
</dbReference>
<reference evidence="13 14" key="1">
    <citation type="submission" date="2017-04" db="EMBL/GenBank/DDBJ databases">
        <authorList>
            <person name="Varghese N."/>
            <person name="Submissions S."/>
        </authorList>
    </citation>
    <scope>NUCLEOTIDE SEQUENCE [LARGE SCALE GENOMIC DNA]</scope>
    <source>
        <strain evidence="13 14">DSM 9789</strain>
    </source>
</reference>
<dbReference type="SUPFAM" id="SSF53271">
    <property type="entry name" value="PRTase-like"/>
    <property type="match status" value="2"/>
</dbReference>
<dbReference type="CDD" id="cd06223">
    <property type="entry name" value="PRTases_typeI"/>
    <property type="match status" value="1"/>
</dbReference>
<dbReference type="Proteomes" id="UP000192315">
    <property type="component" value="Unassembled WGS sequence"/>
</dbReference>
<evidence type="ECO:0000256" key="2">
    <source>
        <dbReference type="ARBA" id="ARBA00022490"/>
    </source>
</evidence>
<comment type="similarity">
    <text evidence="10">Belongs to the ribose-phosphate pyrophosphokinase family.</text>
</comment>
<sequence>MYIIVPSSSSMKLTSSLASKLNAEIANVTRKRFPDGEMYVRIETDLKDRDVIVLGNTSHDSDLIEYLLLLNAAYEEKPATLNAVIPYFGYARQHMRYNPGEPVSSKVFTRAIENFADSIMAVEIHDEETLKFSAKPFTNVKVYDSIADYHKNHDIDYVISPDDGGYERAKSIAKYLKVDAYYIEKKRIDSRTVEMKMPDIDSRNRNILIVDDMISTGGTVIKASRILKDSGAKKIYVSAVHGVFSLNSAANIMENVDDLSVSDTIETSYSRITVSNDIKNALEKKIKV</sequence>
<dbReference type="InterPro" id="IPR005946">
    <property type="entry name" value="Rib-P_diPkinase"/>
</dbReference>
<dbReference type="RefSeq" id="WP_084272272.1">
    <property type="nucleotide sequence ID" value="NZ_FWYE01000001.1"/>
</dbReference>
<proteinExistence type="inferred from homology"/>
<evidence type="ECO:0000256" key="10">
    <source>
        <dbReference type="RuleBase" id="RU004324"/>
    </source>
</evidence>
<evidence type="ECO:0000259" key="11">
    <source>
        <dbReference type="Pfam" id="PF00156"/>
    </source>
</evidence>
<keyword evidence="6" id="KW-0547">Nucleotide-binding</keyword>
<dbReference type="GO" id="GO:0002189">
    <property type="term" value="C:ribose phosphate diphosphokinase complex"/>
    <property type="evidence" value="ECO:0007669"/>
    <property type="project" value="TreeGrafter"/>
</dbReference>
<dbReference type="InterPro" id="IPR029057">
    <property type="entry name" value="PRTase-like"/>
</dbReference>
<gene>
    <name evidence="13" type="ORF">SAMN02745355_0063</name>
</gene>
<dbReference type="PANTHER" id="PTHR10210:SF32">
    <property type="entry name" value="RIBOSE-PHOSPHATE PYROPHOSPHOKINASE 2"/>
    <property type="match status" value="1"/>
</dbReference>
<evidence type="ECO:0000313" key="14">
    <source>
        <dbReference type="Proteomes" id="UP000192315"/>
    </source>
</evidence>
<dbReference type="Gene3D" id="3.40.50.2020">
    <property type="match status" value="2"/>
</dbReference>
<evidence type="ECO:0000313" key="13">
    <source>
        <dbReference type="EMBL" id="SMD30200.1"/>
    </source>
</evidence>
<dbReference type="GO" id="GO:0004749">
    <property type="term" value="F:ribose phosphate diphosphokinase activity"/>
    <property type="evidence" value="ECO:0007669"/>
    <property type="project" value="UniProtKB-EC"/>
</dbReference>
<name>A0A8G2FVE1_PICTO</name>
<keyword evidence="5 10" id="KW-0545">Nucleotide biosynthesis</keyword>
<evidence type="ECO:0000256" key="3">
    <source>
        <dbReference type="ARBA" id="ARBA00022679"/>
    </source>
</evidence>
<dbReference type="NCBIfam" id="TIGR01251">
    <property type="entry name" value="ribP_PPkin"/>
    <property type="match status" value="1"/>
</dbReference>
<dbReference type="GO" id="GO:0000287">
    <property type="term" value="F:magnesium ion binding"/>
    <property type="evidence" value="ECO:0007669"/>
    <property type="project" value="InterPro"/>
</dbReference>
<evidence type="ECO:0000256" key="8">
    <source>
        <dbReference type="ARBA" id="ARBA00022840"/>
    </source>
</evidence>
<dbReference type="GO" id="GO:0006164">
    <property type="term" value="P:purine nucleotide biosynthetic process"/>
    <property type="evidence" value="ECO:0007669"/>
    <property type="project" value="TreeGrafter"/>
</dbReference>
<evidence type="ECO:0000256" key="5">
    <source>
        <dbReference type="ARBA" id="ARBA00022727"/>
    </source>
</evidence>
<evidence type="ECO:0000259" key="12">
    <source>
        <dbReference type="Pfam" id="PF13793"/>
    </source>
</evidence>
<dbReference type="Pfam" id="PF00156">
    <property type="entry name" value="Pribosyltran"/>
    <property type="match status" value="1"/>
</dbReference>
<keyword evidence="2" id="KW-0963">Cytoplasm</keyword>
<dbReference type="GO" id="GO:0006015">
    <property type="term" value="P:5-phosphoribose 1-diphosphate biosynthetic process"/>
    <property type="evidence" value="ECO:0007669"/>
    <property type="project" value="TreeGrafter"/>
</dbReference>
<dbReference type="EC" id="2.7.6.1" evidence="1"/>
<keyword evidence="14" id="KW-1185">Reference proteome</keyword>
<dbReference type="FunFam" id="3.40.50.2020:FF:000014">
    <property type="entry name" value="Ribose-phosphate pyrophosphokinase 1"/>
    <property type="match status" value="1"/>
</dbReference>
<dbReference type="InterPro" id="IPR029099">
    <property type="entry name" value="Pribosyltran_N"/>
</dbReference>
<keyword evidence="8" id="KW-0067">ATP-binding</keyword>
<keyword evidence="4" id="KW-0479">Metal-binding</keyword>
<keyword evidence="3" id="KW-0808">Transferase</keyword>
<dbReference type="NCBIfam" id="NF002095">
    <property type="entry name" value="PRK00934.1"/>
    <property type="match status" value="1"/>
</dbReference>
<keyword evidence="7 13" id="KW-0418">Kinase</keyword>
<evidence type="ECO:0000256" key="4">
    <source>
        <dbReference type="ARBA" id="ARBA00022723"/>
    </source>
</evidence>
<evidence type="ECO:0000256" key="1">
    <source>
        <dbReference type="ARBA" id="ARBA00013247"/>
    </source>
</evidence>
<dbReference type="GO" id="GO:0016301">
    <property type="term" value="F:kinase activity"/>
    <property type="evidence" value="ECO:0007669"/>
    <property type="project" value="UniProtKB-KW"/>
</dbReference>
<dbReference type="GO" id="GO:0005737">
    <property type="term" value="C:cytoplasm"/>
    <property type="evidence" value="ECO:0007669"/>
    <property type="project" value="TreeGrafter"/>
</dbReference>
<evidence type="ECO:0000256" key="6">
    <source>
        <dbReference type="ARBA" id="ARBA00022741"/>
    </source>
</evidence>